<name>A0A6B9V9T7_ARAHY</name>
<dbReference type="GO" id="GO:0032300">
    <property type="term" value="C:mismatch repair complex"/>
    <property type="evidence" value="ECO:0007669"/>
    <property type="project" value="InterPro"/>
</dbReference>
<proteinExistence type="predicted"/>
<dbReference type="InterPro" id="IPR038973">
    <property type="entry name" value="MutL/Mlh/Pms-like"/>
</dbReference>
<dbReference type="EMBL" id="CP031001">
    <property type="protein sequence ID" value="QHN77785.1"/>
    <property type="molecule type" value="Genomic_DNA"/>
</dbReference>
<dbReference type="Proteomes" id="UP000464620">
    <property type="component" value="Chromosome B09"/>
</dbReference>
<sequence>MQSSPNKVLQSIKKCVQQLALVRPNVSFKVIDVERDDELFCTQIASSPLALLTSGFEEEVSSFLQALEVENDIIKLSGYVSGPCNALNMKDWDSILNFIEKFIKECWEENIDCGESFNQSTYRVHKDQPWEDLNILPTEADKSKFASHTKNSQEHSVSTSGKLTEDEYHQSDREDVRTSLGYLCQGTEILREKQNKRDFSLSDSFFWKFSE</sequence>
<evidence type="ECO:0000256" key="1">
    <source>
        <dbReference type="SAM" id="MobiDB-lite"/>
    </source>
</evidence>
<dbReference type="GO" id="GO:0006298">
    <property type="term" value="P:mismatch repair"/>
    <property type="evidence" value="ECO:0007669"/>
    <property type="project" value="InterPro"/>
</dbReference>
<evidence type="ECO:0000313" key="3">
    <source>
        <dbReference type="Proteomes" id="UP000464620"/>
    </source>
</evidence>
<gene>
    <name evidence="2" type="ORF">DS421_19g655800</name>
</gene>
<dbReference type="AlphaFoldDB" id="A0A6B9V9T7"/>
<dbReference type="GO" id="GO:0016887">
    <property type="term" value="F:ATP hydrolysis activity"/>
    <property type="evidence" value="ECO:0007669"/>
    <property type="project" value="InterPro"/>
</dbReference>
<dbReference type="GO" id="GO:0140664">
    <property type="term" value="F:ATP-dependent DNA damage sensor activity"/>
    <property type="evidence" value="ECO:0007669"/>
    <property type="project" value="InterPro"/>
</dbReference>
<dbReference type="PANTHER" id="PTHR10073:SF47">
    <property type="entry name" value="DNA MISMATCH REPAIR PROTEIN MLH3"/>
    <property type="match status" value="1"/>
</dbReference>
<organism evidence="2 3">
    <name type="scientific">Arachis hypogaea</name>
    <name type="common">Peanut</name>
    <dbReference type="NCBI Taxonomy" id="3818"/>
    <lineage>
        <taxon>Eukaryota</taxon>
        <taxon>Viridiplantae</taxon>
        <taxon>Streptophyta</taxon>
        <taxon>Embryophyta</taxon>
        <taxon>Tracheophyta</taxon>
        <taxon>Spermatophyta</taxon>
        <taxon>Magnoliopsida</taxon>
        <taxon>eudicotyledons</taxon>
        <taxon>Gunneridae</taxon>
        <taxon>Pentapetalae</taxon>
        <taxon>rosids</taxon>
        <taxon>fabids</taxon>
        <taxon>Fabales</taxon>
        <taxon>Fabaceae</taxon>
        <taxon>Papilionoideae</taxon>
        <taxon>50 kb inversion clade</taxon>
        <taxon>dalbergioids sensu lato</taxon>
        <taxon>Dalbergieae</taxon>
        <taxon>Pterocarpus clade</taxon>
        <taxon>Arachis</taxon>
    </lineage>
</organism>
<protein>
    <submittedName>
        <fullName evidence="2">DNA mismatch repair protein</fullName>
    </submittedName>
</protein>
<accession>A0A6B9V9T7</accession>
<feature type="compositionally biased region" description="Basic and acidic residues" evidence="1">
    <location>
        <begin position="163"/>
        <end position="172"/>
    </location>
</feature>
<dbReference type="PANTHER" id="PTHR10073">
    <property type="entry name" value="DNA MISMATCH REPAIR PROTEIN MLH, PMS, MUTL"/>
    <property type="match status" value="1"/>
</dbReference>
<reference evidence="2 3" key="1">
    <citation type="submission" date="2020-01" db="EMBL/GenBank/DDBJ databases">
        <title>Genome sequence of Arachis hypogaea, cultivar Shitouqi.</title>
        <authorList>
            <person name="Zhuang W."/>
            <person name="Chen H."/>
            <person name="Varshney R."/>
            <person name="Wang D."/>
            <person name="Ming R."/>
        </authorList>
    </citation>
    <scope>NUCLEOTIDE SEQUENCE [LARGE SCALE GENOMIC DNA]</scope>
    <source>
        <tissue evidence="2">Young leaf</tissue>
    </source>
</reference>
<feature type="region of interest" description="Disordered" evidence="1">
    <location>
        <begin position="144"/>
        <end position="172"/>
    </location>
</feature>
<evidence type="ECO:0000313" key="2">
    <source>
        <dbReference type="EMBL" id="QHN77785.1"/>
    </source>
</evidence>
<feature type="compositionally biased region" description="Polar residues" evidence="1">
    <location>
        <begin position="146"/>
        <end position="162"/>
    </location>
</feature>